<protein>
    <submittedName>
        <fullName evidence="1">Uncharacterized protein</fullName>
    </submittedName>
</protein>
<keyword evidence="2" id="KW-1185">Reference proteome</keyword>
<evidence type="ECO:0000313" key="1">
    <source>
        <dbReference type="EMBL" id="MPC47039.1"/>
    </source>
</evidence>
<name>A0A5B7FP41_PORTR</name>
<proteinExistence type="predicted"/>
<evidence type="ECO:0000313" key="2">
    <source>
        <dbReference type="Proteomes" id="UP000324222"/>
    </source>
</evidence>
<sequence length="106" mass="11469">MKPFINGSSAGIRALFAHSNEGLSQITCFVFSRSSKRKHYEKFSGNTAKIATVLTNQMTADLNSSASKGCVLIRWASAGRSHPEATELSLLTCDLQHSVTIVTVHT</sequence>
<organism evidence="1 2">
    <name type="scientific">Portunus trituberculatus</name>
    <name type="common">Swimming crab</name>
    <name type="synonym">Neptunus trituberculatus</name>
    <dbReference type="NCBI Taxonomy" id="210409"/>
    <lineage>
        <taxon>Eukaryota</taxon>
        <taxon>Metazoa</taxon>
        <taxon>Ecdysozoa</taxon>
        <taxon>Arthropoda</taxon>
        <taxon>Crustacea</taxon>
        <taxon>Multicrustacea</taxon>
        <taxon>Malacostraca</taxon>
        <taxon>Eumalacostraca</taxon>
        <taxon>Eucarida</taxon>
        <taxon>Decapoda</taxon>
        <taxon>Pleocyemata</taxon>
        <taxon>Brachyura</taxon>
        <taxon>Eubrachyura</taxon>
        <taxon>Portunoidea</taxon>
        <taxon>Portunidae</taxon>
        <taxon>Portuninae</taxon>
        <taxon>Portunus</taxon>
    </lineage>
</organism>
<gene>
    <name evidence="1" type="ORF">E2C01_040773</name>
</gene>
<comment type="caution">
    <text evidence="1">The sequence shown here is derived from an EMBL/GenBank/DDBJ whole genome shotgun (WGS) entry which is preliminary data.</text>
</comment>
<dbReference type="EMBL" id="VSRR010007513">
    <property type="protein sequence ID" value="MPC47039.1"/>
    <property type="molecule type" value="Genomic_DNA"/>
</dbReference>
<reference evidence="1 2" key="1">
    <citation type="submission" date="2019-05" db="EMBL/GenBank/DDBJ databases">
        <title>Another draft genome of Portunus trituberculatus and its Hox gene families provides insights of decapod evolution.</title>
        <authorList>
            <person name="Jeong J.-H."/>
            <person name="Song I."/>
            <person name="Kim S."/>
            <person name="Choi T."/>
            <person name="Kim D."/>
            <person name="Ryu S."/>
            <person name="Kim W."/>
        </authorList>
    </citation>
    <scope>NUCLEOTIDE SEQUENCE [LARGE SCALE GENOMIC DNA]</scope>
    <source>
        <tissue evidence="1">Muscle</tissue>
    </source>
</reference>
<dbReference type="AlphaFoldDB" id="A0A5B7FP41"/>
<accession>A0A5B7FP41</accession>
<dbReference type="Proteomes" id="UP000324222">
    <property type="component" value="Unassembled WGS sequence"/>
</dbReference>